<proteinExistence type="predicted"/>
<name>A0A178D4D9_9EURO</name>
<reference evidence="3 4" key="1">
    <citation type="submission" date="2016-03" db="EMBL/GenBank/DDBJ databases">
        <title>The draft genome sequence of Fonsecaea nubica causative agent of cutaneous subcutaneous infection in human host.</title>
        <authorList>
            <person name="Costa F."/>
            <person name="Sybren D.H."/>
            <person name="Raittz R.T."/>
            <person name="Weiss V.A."/>
            <person name="Leao A.C."/>
            <person name="Gomes R."/>
            <person name="De Souza E.M."/>
            <person name="Pedrosa F.O."/>
            <person name="Steffens M.B."/>
            <person name="Bombassaro A."/>
            <person name="Tadra-Sfeir M.Z."/>
            <person name="Moreno L.F."/>
            <person name="Najafzadeh M.J."/>
            <person name="Felipe M.S."/>
            <person name="Teixeira M."/>
            <person name="Sun J."/>
            <person name="Xi L."/>
            <person name="Castro M.A."/>
            <person name="Vicente V.A."/>
        </authorList>
    </citation>
    <scope>NUCLEOTIDE SEQUENCE [LARGE SCALE GENOMIC DNA]</scope>
    <source>
        <strain evidence="3 4">CBS 269.64</strain>
    </source>
</reference>
<comment type="caution">
    <text evidence="3">The sequence shown here is derived from an EMBL/GenBank/DDBJ whole genome shotgun (WGS) entry which is preliminary data.</text>
</comment>
<evidence type="ECO:0000313" key="4">
    <source>
        <dbReference type="Proteomes" id="UP000185904"/>
    </source>
</evidence>
<evidence type="ECO:0000313" key="3">
    <source>
        <dbReference type="EMBL" id="OAL36949.1"/>
    </source>
</evidence>
<keyword evidence="2" id="KW-0812">Transmembrane</keyword>
<feature type="region of interest" description="Disordered" evidence="1">
    <location>
        <begin position="46"/>
        <end position="74"/>
    </location>
</feature>
<keyword evidence="2" id="KW-0472">Membrane</keyword>
<feature type="transmembrane region" description="Helical" evidence="2">
    <location>
        <begin position="116"/>
        <end position="135"/>
    </location>
</feature>
<gene>
    <name evidence="3" type="ORF">AYO20_03718</name>
</gene>
<dbReference type="GeneID" id="34587139"/>
<keyword evidence="2" id="KW-1133">Transmembrane helix</keyword>
<keyword evidence="4" id="KW-1185">Reference proteome</keyword>
<dbReference type="OrthoDB" id="4157173at2759"/>
<sequence length="163" mass="16361">MDFSPSTWRVLGLSVAATYIGLGSFAITLPVVAGKTFGLYPHSSSSSSLSGSPSTAPPGTNANPTKSRTSPAEHANADVANHAAAVATSMALLGARDLSIGLALAKLGADAKLPEMGTVILAGMVLCVVDVYQIWRLRGPGWGAAFAAGAGIWAGIGVGLVQL</sequence>
<dbReference type="EMBL" id="LVCJ01000018">
    <property type="protein sequence ID" value="OAL36949.1"/>
    <property type="molecule type" value="Genomic_DNA"/>
</dbReference>
<accession>A0A178D4D9</accession>
<protein>
    <submittedName>
        <fullName evidence="3">Uncharacterized protein</fullName>
    </submittedName>
</protein>
<dbReference type="RefSeq" id="XP_022501961.1">
    <property type="nucleotide sequence ID" value="XM_022642018.1"/>
</dbReference>
<feature type="transmembrane region" description="Helical" evidence="2">
    <location>
        <begin position="12"/>
        <end position="33"/>
    </location>
</feature>
<dbReference type="Proteomes" id="UP000185904">
    <property type="component" value="Unassembled WGS sequence"/>
</dbReference>
<dbReference type="Pfam" id="PF14087">
    <property type="entry name" value="DUF4267"/>
    <property type="match status" value="1"/>
</dbReference>
<evidence type="ECO:0000256" key="1">
    <source>
        <dbReference type="SAM" id="MobiDB-lite"/>
    </source>
</evidence>
<evidence type="ECO:0000256" key="2">
    <source>
        <dbReference type="SAM" id="Phobius"/>
    </source>
</evidence>
<feature type="compositionally biased region" description="Polar residues" evidence="1">
    <location>
        <begin position="57"/>
        <end position="70"/>
    </location>
</feature>
<feature type="transmembrane region" description="Helical" evidence="2">
    <location>
        <begin position="141"/>
        <end position="161"/>
    </location>
</feature>
<organism evidence="3 4">
    <name type="scientific">Fonsecaea nubica</name>
    <dbReference type="NCBI Taxonomy" id="856822"/>
    <lineage>
        <taxon>Eukaryota</taxon>
        <taxon>Fungi</taxon>
        <taxon>Dikarya</taxon>
        <taxon>Ascomycota</taxon>
        <taxon>Pezizomycotina</taxon>
        <taxon>Eurotiomycetes</taxon>
        <taxon>Chaetothyriomycetidae</taxon>
        <taxon>Chaetothyriales</taxon>
        <taxon>Herpotrichiellaceae</taxon>
        <taxon>Fonsecaea</taxon>
    </lineage>
</organism>
<dbReference type="InterPro" id="IPR025363">
    <property type="entry name" value="DUF4267"/>
</dbReference>
<dbReference type="AlphaFoldDB" id="A0A178D4D9"/>